<sequence length="108" mass="12020">MKREYLSLFKVVAVGMLLMAGLAAGPAQAQSMGVVHFGGMIEEDGCQFTVINNQVHSACYREGKLQQVKRDIGRQYHADWRLPAQVGEGRLTWVDTAHTQALITVVYR</sequence>
<dbReference type="RefSeq" id="WP_005287933.1">
    <property type="nucleotide sequence ID" value="NZ_AP028090.1"/>
</dbReference>
<evidence type="ECO:0000313" key="2">
    <source>
        <dbReference type="EMBL" id="PEH72236.1"/>
    </source>
</evidence>
<dbReference type="Proteomes" id="UP000219788">
    <property type="component" value="Unassembled WGS sequence"/>
</dbReference>
<protein>
    <recommendedName>
        <fullName evidence="4">Type 1 fimbrial protein</fullName>
    </recommendedName>
</protein>
<name>A0A2A7U1F2_EDWTA</name>
<evidence type="ECO:0000256" key="1">
    <source>
        <dbReference type="SAM" id="SignalP"/>
    </source>
</evidence>
<dbReference type="AlphaFoldDB" id="A0A2A7U1F2"/>
<feature type="chain" id="PRO_5012992849" description="Type 1 fimbrial protein" evidence="1">
    <location>
        <begin position="30"/>
        <end position="108"/>
    </location>
</feature>
<evidence type="ECO:0008006" key="4">
    <source>
        <dbReference type="Google" id="ProtNLM"/>
    </source>
</evidence>
<feature type="signal peptide" evidence="1">
    <location>
        <begin position="1"/>
        <end position="29"/>
    </location>
</feature>
<dbReference type="OrthoDB" id="6046808at2"/>
<dbReference type="GeneID" id="93124651"/>
<comment type="caution">
    <text evidence="2">The sequence shown here is derived from an EMBL/GenBank/DDBJ whole genome shotgun (WGS) entry which is preliminary data.</text>
</comment>
<gene>
    <name evidence="2" type="ORF">CRM76_10035</name>
</gene>
<organism evidence="2 3">
    <name type="scientific">Edwardsiella tarda</name>
    <dbReference type="NCBI Taxonomy" id="636"/>
    <lineage>
        <taxon>Bacteria</taxon>
        <taxon>Pseudomonadati</taxon>
        <taxon>Pseudomonadota</taxon>
        <taxon>Gammaproteobacteria</taxon>
        <taxon>Enterobacterales</taxon>
        <taxon>Hafniaceae</taxon>
        <taxon>Edwardsiella</taxon>
    </lineage>
</organism>
<accession>A0A2A7U1F2</accession>
<evidence type="ECO:0000313" key="3">
    <source>
        <dbReference type="Proteomes" id="UP000219788"/>
    </source>
</evidence>
<keyword evidence="1" id="KW-0732">Signal</keyword>
<reference evidence="3" key="1">
    <citation type="submission" date="2017-09" db="EMBL/GenBank/DDBJ databases">
        <title>FDA dAtabase for Regulatory Grade micrObial Sequences (FDA-ARGOS): Supporting development and validation of Infectious Disease Dx tests.</title>
        <authorList>
            <person name="Goldberg B."/>
            <person name="Campos J."/>
            <person name="Tallon L."/>
            <person name="Sadzewicz L."/>
            <person name="Ott S."/>
            <person name="Zhao X."/>
            <person name="Nagaraj S."/>
            <person name="Vavikolanu K."/>
            <person name="Aluvathingal J."/>
            <person name="Nadendla S."/>
            <person name="Geyer C."/>
            <person name="Sichtig H."/>
        </authorList>
    </citation>
    <scope>NUCLEOTIDE SEQUENCE [LARGE SCALE GENOMIC DNA]</scope>
    <source>
        <strain evidence="3">FDAARGOS_370</strain>
    </source>
</reference>
<proteinExistence type="predicted"/>
<dbReference type="EMBL" id="PDDV01000013">
    <property type="protein sequence ID" value="PEH72236.1"/>
    <property type="molecule type" value="Genomic_DNA"/>
</dbReference>